<dbReference type="EMBL" id="ML977008">
    <property type="protein sequence ID" value="KAF1952780.1"/>
    <property type="molecule type" value="Genomic_DNA"/>
</dbReference>
<dbReference type="Proteomes" id="UP000800035">
    <property type="component" value="Unassembled WGS sequence"/>
</dbReference>
<protein>
    <submittedName>
        <fullName evidence="1">Uncharacterized protein</fullName>
    </submittedName>
</protein>
<accession>A0A6A5TLH6</accession>
<keyword evidence="2" id="KW-1185">Reference proteome</keyword>
<organism evidence="1 2">
    <name type="scientific">Byssothecium circinans</name>
    <dbReference type="NCBI Taxonomy" id="147558"/>
    <lineage>
        <taxon>Eukaryota</taxon>
        <taxon>Fungi</taxon>
        <taxon>Dikarya</taxon>
        <taxon>Ascomycota</taxon>
        <taxon>Pezizomycotina</taxon>
        <taxon>Dothideomycetes</taxon>
        <taxon>Pleosporomycetidae</taxon>
        <taxon>Pleosporales</taxon>
        <taxon>Massarineae</taxon>
        <taxon>Massarinaceae</taxon>
        <taxon>Byssothecium</taxon>
    </lineage>
</organism>
<dbReference type="AlphaFoldDB" id="A0A6A5TLH6"/>
<proteinExistence type="predicted"/>
<evidence type="ECO:0000313" key="2">
    <source>
        <dbReference type="Proteomes" id="UP000800035"/>
    </source>
</evidence>
<name>A0A6A5TLH6_9PLEO</name>
<gene>
    <name evidence="1" type="ORF">CC80DRAFT_495104</name>
</gene>
<reference evidence="1" key="1">
    <citation type="journal article" date="2020" name="Stud. Mycol.">
        <title>101 Dothideomycetes genomes: a test case for predicting lifestyles and emergence of pathogens.</title>
        <authorList>
            <person name="Haridas S."/>
            <person name="Albert R."/>
            <person name="Binder M."/>
            <person name="Bloem J."/>
            <person name="Labutti K."/>
            <person name="Salamov A."/>
            <person name="Andreopoulos B."/>
            <person name="Baker S."/>
            <person name="Barry K."/>
            <person name="Bills G."/>
            <person name="Bluhm B."/>
            <person name="Cannon C."/>
            <person name="Castanera R."/>
            <person name="Culley D."/>
            <person name="Daum C."/>
            <person name="Ezra D."/>
            <person name="Gonzalez J."/>
            <person name="Henrissat B."/>
            <person name="Kuo A."/>
            <person name="Liang C."/>
            <person name="Lipzen A."/>
            <person name="Lutzoni F."/>
            <person name="Magnuson J."/>
            <person name="Mondo S."/>
            <person name="Nolan M."/>
            <person name="Ohm R."/>
            <person name="Pangilinan J."/>
            <person name="Park H.-J."/>
            <person name="Ramirez L."/>
            <person name="Alfaro M."/>
            <person name="Sun H."/>
            <person name="Tritt A."/>
            <person name="Yoshinaga Y."/>
            <person name="Zwiers L.-H."/>
            <person name="Turgeon B."/>
            <person name="Goodwin S."/>
            <person name="Spatafora J."/>
            <person name="Crous P."/>
            <person name="Grigoriev I."/>
        </authorList>
    </citation>
    <scope>NUCLEOTIDE SEQUENCE</scope>
    <source>
        <strain evidence="1">CBS 675.92</strain>
    </source>
</reference>
<evidence type="ECO:0000313" key="1">
    <source>
        <dbReference type="EMBL" id="KAF1952780.1"/>
    </source>
</evidence>
<dbReference type="OrthoDB" id="6365676at2759"/>
<sequence length="421" mass="47762">MQPHARPDKPLQRAFGVFPLELFLNVLDQLVGTSHGRPPIAYAPSDAVTRALRALTLVSRTSYLVASRYLYANCLYLNDCTNYARLRRTVGLDLGRHPQALQYGEAGRNNDLFHRADIPRFITSLFMSPHRKNADTCPMVRLPQIIDLGCKIAPTLKRLAIDMQPVYTTRSEVLSVKPHTSANNIFLHMPNLEELVCSYDVTDYFPHPPPNLKRLASTFQGFEDVHLDFCFAISSLEFLVCLRPEDLQASHIDKLFERYNGHHLDVVLVDVNANHAVPINTRDWKDDDTVKVWELDVPKSYYGDEDDLVLCDSWIWQHGVQGTLWTQEKRRMLSWSEIDARITEALDAAEDDIVPHEVQEGWHDPMQLDELWSSTPDHSAGSLPTLSSLPLSASYVLPLLDHWVALSVILALACFSVQLCL</sequence>